<accession>A0A5J9U3R5</accession>
<proteinExistence type="predicted"/>
<feature type="repeat" description="WD" evidence="1">
    <location>
        <begin position="201"/>
        <end position="234"/>
    </location>
</feature>
<dbReference type="PANTHER" id="PTHR19847">
    <property type="entry name" value="DDB1- AND CUL4-ASSOCIATED FACTOR 11"/>
    <property type="match status" value="1"/>
</dbReference>
<dbReference type="InterPro" id="IPR036322">
    <property type="entry name" value="WD40_repeat_dom_sf"/>
</dbReference>
<dbReference type="Proteomes" id="UP000324897">
    <property type="component" value="Chromosome 7"/>
</dbReference>
<dbReference type="GO" id="GO:0043161">
    <property type="term" value="P:proteasome-mediated ubiquitin-dependent protein catabolic process"/>
    <property type="evidence" value="ECO:0007669"/>
    <property type="project" value="TreeGrafter"/>
</dbReference>
<reference evidence="2 3" key="1">
    <citation type="journal article" date="2019" name="Sci. Rep.">
        <title>A high-quality genome of Eragrostis curvula grass provides insights into Poaceae evolution and supports new strategies to enhance forage quality.</title>
        <authorList>
            <person name="Carballo J."/>
            <person name="Santos B.A.C.M."/>
            <person name="Zappacosta D."/>
            <person name="Garbus I."/>
            <person name="Selva J.P."/>
            <person name="Gallo C.A."/>
            <person name="Diaz A."/>
            <person name="Albertini E."/>
            <person name="Caccamo M."/>
            <person name="Echenique V."/>
        </authorList>
    </citation>
    <scope>NUCLEOTIDE SEQUENCE [LARGE SCALE GENOMIC DNA]</scope>
    <source>
        <strain evidence="3">cv. Victoria</strain>
        <tissue evidence="2">Leaf</tissue>
    </source>
</reference>
<evidence type="ECO:0000313" key="2">
    <source>
        <dbReference type="EMBL" id="TVU17888.1"/>
    </source>
</evidence>
<gene>
    <name evidence="2" type="ORF">EJB05_33948</name>
</gene>
<dbReference type="Gramene" id="TVU17888">
    <property type="protein sequence ID" value="TVU17888"/>
    <property type="gene ID" value="EJB05_33948"/>
</dbReference>
<dbReference type="PROSITE" id="PS50294">
    <property type="entry name" value="WD_REPEATS_REGION"/>
    <property type="match status" value="2"/>
</dbReference>
<dbReference type="OrthoDB" id="63070at2759"/>
<dbReference type="SMART" id="SM00320">
    <property type="entry name" value="WD40"/>
    <property type="match status" value="5"/>
</dbReference>
<keyword evidence="1" id="KW-0853">WD repeat</keyword>
<dbReference type="InterPro" id="IPR051859">
    <property type="entry name" value="DCAF"/>
</dbReference>
<dbReference type="SUPFAM" id="SSF50978">
    <property type="entry name" value="WD40 repeat-like"/>
    <property type="match status" value="1"/>
</dbReference>
<organism evidence="2 3">
    <name type="scientific">Eragrostis curvula</name>
    <name type="common">weeping love grass</name>
    <dbReference type="NCBI Taxonomy" id="38414"/>
    <lineage>
        <taxon>Eukaryota</taxon>
        <taxon>Viridiplantae</taxon>
        <taxon>Streptophyta</taxon>
        <taxon>Embryophyta</taxon>
        <taxon>Tracheophyta</taxon>
        <taxon>Spermatophyta</taxon>
        <taxon>Magnoliopsida</taxon>
        <taxon>Liliopsida</taxon>
        <taxon>Poales</taxon>
        <taxon>Poaceae</taxon>
        <taxon>PACMAD clade</taxon>
        <taxon>Chloridoideae</taxon>
        <taxon>Eragrostideae</taxon>
        <taxon>Eragrostidinae</taxon>
        <taxon>Eragrostis</taxon>
    </lineage>
</organism>
<dbReference type="GO" id="GO:0080008">
    <property type="term" value="C:Cul4-RING E3 ubiquitin ligase complex"/>
    <property type="evidence" value="ECO:0007669"/>
    <property type="project" value="TreeGrafter"/>
</dbReference>
<dbReference type="InterPro" id="IPR001680">
    <property type="entry name" value="WD40_rpt"/>
</dbReference>
<dbReference type="FunFam" id="2.130.10.10:FF:001117">
    <property type="entry name" value="DDB1 and CUL4-associated factor 11"/>
    <property type="match status" value="1"/>
</dbReference>
<dbReference type="FunFam" id="2.130.10.10:FF:000492">
    <property type="entry name" value="LEC14B homolog isoform X2"/>
    <property type="match status" value="1"/>
</dbReference>
<protein>
    <submittedName>
        <fullName evidence="2">Uncharacterized protein</fullName>
    </submittedName>
</protein>
<keyword evidence="3" id="KW-1185">Reference proteome</keyword>
<name>A0A5J9U3R5_9POAL</name>
<dbReference type="PANTHER" id="PTHR19847:SF26">
    <property type="entry name" value="LEC14B PROTEIN"/>
    <property type="match status" value="1"/>
</dbReference>
<dbReference type="EMBL" id="RWGY01000029">
    <property type="protein sequence ID" value="TVU17888.1"/>
    <property type="molecule type" value="Genomic_DNA"/>
</dbReference>
<dbReference type="Gene3D" id="2.130.10.10">
    <property type="entry name" value="YVTN repeat-like/Quinoprotein amine dehydrogenase"/>
    <property type="match status" value="2"/>
</dbReference>
<sequence length="433" mass="48614">MRGVRRSTRGESSRKASCDREFERFTISGDVSHLTRARSQPCHRTRGAVHAGRRKPLSTFELVSARESGRTGGAGFSAADRAYVGRKHLPAKGPWRVDDMDSEAYVSQFSGDGSLLVAGFRAYSSLSPIIHIVNVQSAGRESHANINEIHEGLDFAEDDYEIDFGIFSVKFSKDGKEIVVGNNESSIYVYDLGQNKVSVRINAHTADVNAVTFADETGNVLYSGSDDSLCKVWDRRCLSGEKPAGVLTGHLDGVTFIDSRGDGRYFISNCKDQTIKLWDIRKMSSVTRARPLRIVDWDYRWMSFPSEAHHFRHPDDQSLATYRGHSVLRTLIRCYFSPTHSTGQRYIYTGSSDKSVYIYDVITGKTVEKLSWHGSIIRDCTWHPYYPTLVTSSWDGYLARWEASGEDDDPSMLAAEEQRPSPYLTAYDDSFLS</sequence>
<comment type="caution">
    <text evidence="2">The sequence shown here is derived from an EMBL/GenBank/DDBJ whole genome shotgun (WGS) entry which is preliminary data.</text>
</comment>
<dbReference type="Pfam" id="PF00400">
    <property type="entry name" value="WD40"/>
    <property type="match status" value="4"/>
</dbReference>
<evidence type="ECO:0000256" key="1">
    <source>
        <dbReference type="PROSITE-ProRule" id="PRU00221"/>
    </source>
</evidence>
<evidence type="ECO:0000313" key="3">
    <source>
        <dbReference type="Proteomes" id="UP000324897"/>
    </source>
</evidence>
<feature type="repeat" description="WD" evidence="1">
    <location>
        <begin position="247"/>
        <end position="288"/>
    </location>
</feature>
<dbReference type="InterPro" id="IPR015943">
    <property type="entry name" value="WD40/YVTN_repeat-like_dom_sf"/>
</dbReference>
<dbReference type="PROSITE" id="PS50082">
    <property type="entry name" value="WD_REPEATS_2"/>
    <property type="match status" value="2"/>
</dbReference>
<dbReference type="AlphaFoldDB" id="A0A5J9U3R5"/>